<name>A0ABY7V9N9_9GAMM</name>
<dbReference type="InterPro" id="IPR004358">
    <property type="entry name" value="Sig_transdc_His_kin-like_C"/>
</dbReference>
<dbReference type="InterPro" id="IPR009057">
    <property type="entry name" value="Homeodomain-like_sf"/>
</dbReference>
<feature type="modified residue" description="4-aspartylphosphate" evidence="6">
    <location>
        <position position="1135"/>
    </location>
</feature>
<dbReference type="Gene3D" id="3.40.50.2300">
    <property type="match status" value="1"/>
</dbReference>
<evidence type="ECO:0000256" key="4">
    <source>
        <dbReference type="ARBA" id="ARBA00023015"/>
    </source>
</evidence>
<evidence type="ECO:0000256" key="2">
    <source>
        <dbReference type="ARBA" id="ARBA00012438"/>
    </source>
</evidence>
<dbReference type="PRINTS" id="PR00344">
    <property type="entry name" value="BCTRLSENSOR"/>
</dbReference>
<keyword evidence="12" id="KW-1185">Reference proteome</keyword>
<dbReference type="SUPFAM" id="SSF50998">
    <property type="entry name" value="Quinoprotein alcohol dehydrogenase-like"/>
    <property type="match status" value="2"/>
</dbReference>
<evidence type="ECO:0000313" key="11">
    <source>
        <dbReference type="EMBL" id="WDE10338.1"/>
    </source>
</evidence>
<dbReference type="InterPro" id="IPR011047">
    <property type="entry name" value="Quinoprotein_ADH-like_sf"/>
</dbReference>
<keyword evidence="7" id="KW-0812">Transmembrane</keyword>
<dbReference type="InterPro" id="IPR005467">
    <property type="entry name" value="His_kinase_dom"/>
</dbReference>
<accession>A0ABY7V9N9</accession>
<evidence type="ECO:0000256" key="5">
    <source>
        <dbReference type="ARBA" id="ARBA00023163"/>
    </source>
</evidence>
<evidence type="ECO:0000256" key="3">
    <source>
        <dbReference type="ARBA" id="ARBA00022553"/>
    </source>
</evidence>
<dbReference type="InterPro" id="IPR011123">
    <property type="entry name" value="Y_Y_Y"/>
</dbReference>
<dbReference type="InterPro" id="IPR001789">
    <property type="entry name" value="Sig_transdc_resp-reg_receiver"/>
</dbReference>
<dbReference type="InterPro" id="IPR036097">
    <property type="entry name" value="HisK_dim/P_sf"/>
</dbReference>
<dbReference type="SUPFAM" id="SSF46689">
    <property type="entry name" value="Homeodomain-like"/>
    <property type="match status" value="1"/>
</dbReference>
<dbReference type="SMART" id="SM00448">
    <property type="entry name" value="REC"/>
    <property type="match status" value="1"/>
</dbReference>
<dbReference type="Gene3D" id="2.60.40.10">
    <property type="entry name" value="Immunoglobulins"/>
    <property type="match status" value="1"/>
</dbReference>
<dbReference type="InterPro" id="IPR018060">
    <property type="entry name" value="HTH_AraC"/>
</dbReference>
<feature type="transmembrane region" description="Helical" evidence="7">
    <location>
        <begin position="766"/>
        <end position="784"/>
    </location>
</feature>
<dbReference type="PANTHER" id="PTHR43547:SF2">
    <property type="entry name" value="HYBRID SIGNAL TRANSDUCTION HISTIDINE KINASE C"/>
    <property type="match status" value="1"/>
</dbReference>
<dbReference type="SMART" id="SM00388">
    <property type="entry name" value="HisKA"/>
    <property type="match status" value="1"/>
</dbReference>
<dbReference type="Gene3D" id="3.30.565.10">
    <property type="entry name" value="Histidine kinase-like ATPase, C-terminal domain"/>
    <property type="match status" value="1"/>
</dbReference>
<dbReference type="EC" id="2.7.13.3" evidence="2"/>
<dbReference type="InterPro" id="IPR011110">
    <property type="entry name" value="Reg_prop"/>
</dbReference>
<dbReference type="SUPFAM" id="SSF47384">
    <property type="entry name" value="Homodimeric domain of signal transducing histidine kinase"/>
    <property type="match status" value="1"/>
</dbReference>
<dbReference type="Gene3D" id="1.10.10.60">
    <property type="entry name" value="Homeodomain-like"/>
    <property type="match status" value="1"/>
</dbReference>
<evidence type="ECO:0000259" key="8">
    <source>
        <dbReference type="PROSITE" id="PS01124"/>
    </source>
</evidence>
<dbReference type="PANTHER" id="PTHR43547">
    <property type="entry name" value="TWO-COMPONENT HISTIDINE KINASE"/>
    <property type="match status" value="1"/>
</dbReference>
<dbReference type="CDD" id="cd00082">
    <property type="entry name" value="HisKA"/>
    <property type="match status" value="1"/>
</dbReference>
<dbReference type="SMART" id="SM00387">
    <property type="entry name" value="HATPase_c"/>
    <property type="match status" value="1"/>
</dbReference>
<keyword evidence="3 6" id="KW-0597">Phosphoprotein</keyword>
<feature type="domain" description="Histidine kinase" evidence="9">
    <location>
        <begin position="829"/>
        <end position="1042"/>
    </location>
</feature>
<dbReference type="SUPFAM" id="SSF52172">
    <property type="entry name" value="CheY-like"/>
    <property type="match status" value="1"/>
</dbReference>
<dbReference type="InterPro" id="IPR015943">
    <property type="entry name" value="WD40/YVTN_repeat-like_dom_sf"/>
</dbReference>
<dbReference type="SMART" id="SM00342">
    <property type="entry name" value="HTH_ARAC"/>
    <property type="match status" value="1"/>
</dbReference>
<protein>
    <recommendedName>
        <fullName evidence="2">histidine kinase</fullName>
        <ecNumber evidence="2">2.7.13.3</ecNumber>
    </recommendedName>
</protein>
<dbReference type="Gene3D" id="1.10.287.130">
    <property type="match status" value="1"/>
</dbReference>
<dbReference type="Gene3D" id="2.130.10.10">
    <property type="entry name" value="YVTN repeat-like/Quinoprotein amine dehydrogenase"/>
    <property type="match status" value="4"/>
</dbReference>
<dbReference type="Pfam" id="PF07495">
    <property type="entry name" value="Y_Y_Y"/>
    <property type="match status" value="1"/>
</dbReference>
<dbReference type="Pfam" id="PF12833">
    <property type="entry name" value="HTH_18"/>
    <property type="match status" value="1"/>
</dbReference>
<evidence type="ECO:0000259" key="10">
    <source>
        <dbReference type="PROSITE" id="PS50110"/>
    </source>
</evidence>
<evidence type="ECO:0000259" key="9">
    <source>
        <dbReference type="PROSITE" id="PS50109"/>
    </source>
</evidence>
<keyword evidence="7" id="KW-0472">Membrane</keyword>
<proteinExistence type="predicted"/>
<comment type="catalytic activity">
    <reaction evidence="1">
        <text>ATP + protein L-histidine = ADP + protein N-phospho-L-histidine.</text>
        <dbReference type="EC" id="2.7.13.3"/>
    </reaction>
</comment>
<dbReference type="PROSITE" id="PS01124">
    <property type="entry name" value="HTH_ARAC_FAMILY_2"/>
    <property type="match status" value="1"/>
</dbReference>
<sequence>MENILFEQANMVISTNVGSVFSIIEDKSGYLWLGSSEGLFKYDGYEFKRYLGDDSYQHLYLEPGGGIWAMGSRLMKKYRAETDSFEAFSLPADEHRLLTGFPSIHVMAHTDDGGLWFFADGGQVLQYQKADDHWRRYALFPENRTRETLPSVPLVTREGRLLVGAGSEVFAYDPAKDNFTPVITLSEPGISITVLKEEIPGTLLIGSNRGLYRYLAGSGEMRQYQASPIKARPDKSISSNLVTRILTDNRQNIWVGTKDGLNLFDPQSGTFQRIRHPGEVKVGEFVQTLAQDRSGNIWLSGLSGLYYYGPEKMRFVIEAANPDDPHSLSHPTPWSILFDSRQRLWLGTHGGGLNVKEDGKKTYRRYHHEIGNGHSLSNMSVMWIFEDSRQNIWLGTRKGLNLYREQSDDFKSFYFAPENSDAQVNSIFSLLEQEGNILWLATKGGVVRAELTANDNALPGIATYQVFLPGEVVFHVWMSPEQEIWAGTQSGLYRLTAQGQVLKHYQDDDKVAGSLSGNFVNQIYQDKNGTIWVGTENGLNKYLPHQDTFEYIPLLGPETLAGVQNLLEDENGLLWLVTVSKGLIVMDTDKEQVLAHYTPNEGFTFAVTLHALAPDGRIYLGTMNQGLVSFYPRQSRGEQQIQLTGIRFDDREVLPAPGGRFYLKGQAAVDNRPGQASAPAFAYNSKNLEFQFSNFEYLRGSSVEYQYKLDGFDEQWREASTITRLATYTNLSPGHYSFSARARLPLGRWSETRFDFFIEYPVWRSWWAYLGYLLALVFFVYLGGRVQTRVLKKRNRVLEQKIALRTVEITEKNHEITELLASKNRFYSNISHEFRTPLTVMLLPIEKLLATNPANKGQWQAAYHQGQRLVRMVEHLIQFAHQDKKAPPVKSVYPLDSTIHRLCDAYTGMADEKGIALSLDVRVISPQILLTQDCLEQVLGNLIANAIKYTQVNGKVKVTASEDNAHLILRVADTGYGIVPEYRQQIFERFSRIDNPGHDQAEGLGIGLAIVKEQLEQNQGTISLSSEPGKGSCFTVTLPVVSAGEAAGELSSPAMAAAACVLPPDALIAEGEISADAVQASGKEKEKLLIVEDNPDLRLLLSQEFAGTFHCLSAKDGAEGMALAERELPDLIISDVMMPEKNGFELCQSVKQSSLTCHIPVILLTAKGDNSSKMTGWQCEADDYISKPFELNELSCRIDNLINSRKKLAQVHKLRFLSGQAQQGDKGAELNLPASTGETLPSPEGFIADIKAVVEQGYTQAEFSINDMAGGLYMSSRQLQRKTKAILQISPSEYLKQFRLQQAKVYLQQNMQAASVAHRVGFSSPAYFGSCFKAQYGQTPLQYQHSCAGGDRLACE</sequence>
<keyword evidence="4" id="KW-0805">Transcription regulation</keyword>
<reference evidence="11 12" key="1">
    <citation type="journal article" date="2022" name="Mar. Drugs">
        <title>Bioassay-Guided Fractionation Leads to the Detection of Cholic Acid Generated by the Rare Thalassomonas sp.</title>
        <authorList>
            <person name="Pheiffer F."/>
            <person name="Schneider Y.K."/>
            <person name="Hansen E.H."/>
            <person name="Andersen J.H."/>
            <person name="Isaksson J."/>
            <person name="Busche T."/>
            <person name="R C."/>
            <person name="Kalinowski J."/>
            <person name="Zyl L.V."/>
            <person name="Trindade M."/>
        </authorList>
    </citation>
    <scope>NUCLEOTIDE SEQUENCE [LARGE SCALE GENOMIC DNA]</scope>
    <source>
        <strain evidence="11 12">A5K-61T</strain>
    </source>
</reference>
<dbReference type="Pfam" id="PF02518">
    <property type="entry name" value="HATPase_c"/>
    <property type="match status" value="1"/>
</dbReference>
<dbReference type="CDD" id="cd00075">
    <property type="entry name" value="HATPase"/>
    <property type="match status" value="1"/>
</dbReference>
<gene>
    <name evidence="11" type="ORF">H3N35_18940</name>
</gene>
<keyword evidence="5" id="KW-0804">Transcription</keyword>
<evidence type="ECO:0000256" key="6">
    <source>
        <dbReference type="PROSITE-ProRule" id="PRU00169"/>
    </source>
</evidence>
<dbReference type="PROSITE" id="PS50110">
    <property type="entry name" value="RESPONSE_REGULATORY"/>
    <property type="match status" value="1"/>
</dbReference>
<dbReference type="InterPro" id="IPR036890">
    <property type="entry name" value="HATPase_C_sf"/>
</dbReference>
<dbReference type="InterPro" id="IPR003594">
    <property type="entry name" value="HATPase_dom"/>
</dbReference>
<dbReference type="PROSITE" id="PS50109">
    <property type="entry name" value="HIS_KIN"/>
    <property type="match status" value="1"/>
</dbReference>
<evidence type="ECO:0000313" key="12">
    <source>
        <dbReference type="Proteomes" id="UP001215231"/>
    </source>
</evidence>
<dbReference type="RefSeq" id="WP_274050373.1">
    <property type="nucleotide sequence ID" value="NZ_CP059693.1"/>
</dbReference>
<keyword evidence="7" id="KW-1133">Transmembrane helix</keyword>
<dbReference type="InterPro" id="IPR013783">
    <property type="entry name" value="Ig-like_fold"/>
</dbReference>
<dbReference type="Pfam" id="PF07494">
    <property type="entry name" value="Reg_prop"/>
    <property type="match status" value="2"/>
</dbReference>
<feature type="domain" description="HTH araC/xylS-type" evidence="8">
    <location>
        <begin position="1248"/>
        <end position="1346"/>
    </location>
</feature>
<dbReference type="SUPFAM" id="SSF55874">
    <property type="entry name" value="ATPase domain of HSP90 chaperone/DNA topoisomerase II/histidine kinase"/>
    <property type="match status" value="1"/>
</dbReference>
<organism evidence="11 12">
    <name type="scientific">Thalassomonas haliotis</name>
    <dbReference type="NCBI Taxonomy" id="485448"/>
    <lineage>
        <taxon>Bacteria</taxon>
        <taxon>Pseudomonadati</taxon>
        <taxon>Pseudomonadota</taxon>
        <taxon>Gammaproteobacteria</taxon>
        <taxon>Alteromonadales</taxon>
        <taxon>Colwelliaceae</taxon>
        <taxon>Thalassomonas</taxon>
    </lineage>
</organism>
<feature type="domain" description="Response regulatory" evidence="10">
    <location>
        <begin position="1087"/>
        <end position="1202"/>
    </location>
</feature>
<dbReference type="Pfam" id="PF00072">
    <property type="entry name" value="Response_reg"/>
    <property type="match status" value="1"/>
</dbReference>
<dbReference type="Pfam" id="PF00512">
    <property type="entry name" value="HisKA"/>
    <property type="match status" value="1"/>
</dbReference>
<dbReference type="InterPro" id="IPR003661">
    <property type="entry name" value="HisK_dim/P_dom"/>
</dbReference>
<evidence type="ECO:0000256" key="7">
    <source>
        <dbReference type="SAM" id="Phobius"/>
    </source>
</evidence>
<evidence type="ECO:0000256" key="1">
    <source>
        <dbReference type="ARBA" id="ARBA00000085"/>
    </source>
</evidence>
<dbReference type="EMBL" id="CP059693">
    <property type="protein sequence ID" value="WDE10338.1"/>
    <property type="molecule type" value="Genomic_DNA"/>
</dbReference>
<dbReference type="Proteomes" id="UP001215231">
    <property type="component" value="Chromosome"/>
</dbReference>
<dbReference type="InterPro" id="IPR011006">
    <property type="entry name" value="CheY-like_superfamily"/>
</dbReference>